<feature type="transmembrane region" description="Helical" evidence="7">
    <location>
        <begin position="197"/>
        <end position="217"/>
    </location>
</feature>
<keyword evidence="5 7" id="KW-1133">Transmembrane helix</keyword>
<dbReference type="GO" id="GO:0005886">
    <property type="term" value="C:plasma membrane"/>
    <property type="evidence" value="ECO:0007669"/>
    <property type="project" value="UniProtKB-SubCell"/>
</dbReference>
<feature type="transmembrane region" description="Helical" evidence="7">
    <location>
        <begin position="131"/>
        <end position="151"/>
    </location>
</feature>
<feature type="transmembrane region" description="Helical" evidence="7">
    <location>
        <begin position="101"/>
        <end position="119"/>
    </location>
</feature>
<evidence type="ECO:0000256" key="3">
    <source>
        <dbReference type="ARBA" id="ARBA00022475"/>
    </source>
</evidence>
<evidence type="ECO:0000256" key="1">
    <source>
        <dbReference type="ARBA" id="ARBA00004651"/>
    </source>
</evidence>
<evidence type="ECO:0000256" key="7">
    <source>
        <dbReference type="RuleBase" id="RU363032"/>
    </source>
</evidence>
<accession>A0A136PRY7</accession>
<dbReference type="InterPro" id="IPR035906">
    <property type="entry name" value="MetI-like_sf"/>
</dbReference>
<dbReference type="GO" id="GO:0055085">
    <property type="term" value="P:transmembrane transport"/>
    <property type="evidence" value="ECO:0007669"/>
    <property type="project" value="InterPro"/>
</dbReference>
<dbReference type="RefSeq" id="WP_067365872.1">
    <property type="nucleotide sequence ID" value="NZ_JBIUBN010000022.1"/>
</dbReference>
<dbReference type="OrthoDB" id="9809425at2"/>
<reference evidence="9 10" key="1">
    <citation type="submission" date="2016-01" db="EMBL/GenBank/DDBJ databases">
        <title>Whole genome sequence and analysis of Micromonospora rosaria DSM 803, which can produce antibacterial substance rosamicin.</title>
        <authorList>
            <person name="Yang H."/>
            <person name="He X."/>
            <person name="Zhu D."/>
        </authorList>
    </citation>
    <scope>NUCLEOTIDE SEQUENCE [LARGE SCALE GENOMIC DNA]</scope>
    <source>
        <strain evidence="9 10">DSM 803</strain>
    </source>
</reference>
<dbReference type="CDD" id="cd06261">
    <property type="entry name" value="TM_PBP2"/>
    <property type="match status" value="1"/>
</dbReference>
<dbReference type="Pfam" id="PF19300">
    <property type="entry name" value="BPD_transp_1_N"/>
    <property type="match status" value="1"/>
</dbReference>
<evidence type="ECO:0000313" key="10">
    <source>
        <dbReference type="Proteomes" id="UP000070620"/>
    </source>
</evidence>
<dbReference type="PANTHER" id="PTHR43163">
    <property type="entry name" value="DIPEPTIDE TRANSPORT SYSTEM PERMEASE PROTEIN DPPB-RELATED"/>
    <property type="match status" value="1"/>
</dbReference>
<feature type="domain" description="ABC transmembrane type-1" evidence="8">
    <location>
        <begin position="95"/>
        <end position="324"/>
    </location>
</feature>
<feature type="transmembrane region" description="Helical" evidence="7">
    <location>
        <begin position="262"/>
        <end position="284"/>
    </location>
</feature>
<dbReference type="Proteomes" id="UP000070620">
    <property type="component" value="Unassembled WGS sequence"/>
</dbReference>
<dbReference type="Pfam" id="PF00528">
    <property type="entry name" value="BPD_transp_1"/>
    <property type="match status" value="1"/>
</dbReference>
<sequence>MLRFVFRRLLQLIPILLGLSILLFAWVRALPGGPAQALLGERATPEAVEQIEAQLGLDRPLWEQYVQFLGRAVRLDFGASLQTGQPVIEEMARRFPATIELAIAALLIAVTVGIPLGYLAARRYGTWLDSVLVSASLLGVTVPIFFLAYLLKLVFAVQLGWLPTAGRSDPRARAEHPTGFYVLDGIVTGDPAASWDALTHLILPAVALASIPLAVIVRMTRASVLTVLHEDHVRTAEAKGLLAGTIVRHHVLRNAMLPVTTVIGLQMGVLLAGAVLTETVFAFSGVGKFMADGIVQRDFPTIQGFILVIAVSYVLVNMIVDIVYGLLDPRVRVS</sequence>
<keyword evidence="6 7" id="KW-0472">Membrane</keyword>
<organism evidence="9 10">
    <name type="scientific">Micromonospora rosaria</name>
    <dbReference type="NCBI Taxonomy" id="47874"/>
    <lineage>
        <taxon>Bacteria</taxon>
        <taxon>Bacillati</taxon>
        <taxon>Actinomycetota</taxon>
        <taxon>Actinomycetes</taxon>
        <taxon>Micromonosporales</taxon>
        <taxon>Micromonosporaceae</taxon>
        <taxon>Micromonospora</taxon>
    </lineage>
</organism>
<evidence type="ECO:0000256" key="5">
    <source>
        <dbReference type="ARBA" id="ARBA00022989"/>
    </source>
</evidence>
<comment type="similarity">
    <text evidence="7">Belongs to the binding-protein-dependent transport system permease family.</text>
</comment>
<keyword evidence="10" id="KW-1185">Reference proteome</keyword>
<keyword evidence="4 7" id="KW-0812">Transmembrane</keyword>
<proteinExistence type="inferred from homology"/>
<dbReference type="SUPFAM" id="SSF161098">
    <property type="entry name" value="MetI-like"/>
    <property type="match status" value="1"/>
</dbReference>
<keyword evidence="2 7" id="KW-0813">Transport</keyword>
<gene>
    <name evidence="9" type="ORF">AWW66_14900</name>
</gene>
<dbReference type="AlphaFoldDB" id="A0A136PRY7"/>
<name>A0A136PRY7_9ACTN</name>
<comment type="subcellular location">
    <subcellularLocation>
        <location evidence="1 7">Cell membrane</location>
        <topology evidence="1 7">Multi-pass membrane protein</topology>
    </subcellularLocation>
</comment>
<evidence type="ECO:0000256" key="2">
    <source>
        <dbReference type="ARBA" id="ARBA00022448"/>
    </source>
</evidence>
<feature type="transmembrane region" description="Helical" evidence="7">
    <location>
        <begin position="304"/>
        <end position="327"/>
    </location>
</feature>
<evidence type="ECO:0000313" key="9">
    <source>
        <dbReference type="EMBL" id="KXK61195.1"/>
    </source>
</evidence>
<evidence type="ECO:0000256" key="4">
    <source>
        <dbReference type="ARBA" id="ARBA00022692"/>
    </source>
</evidence>
<dbReference type="InterPro" id="IPR045621">
    <property type="entry name" value="BPD_transp_1_N"/>
</dbReference>
<evidence type="ECO:0000256" key="6">
    <source>
        <dbReference type="ARBA" id="ARBA00023136"/>
    </source>
</evidence>
<dbReference type="Gene3D" id="1.10.3720.10">
    <property type="entry name" value="MetI-like"/>
    <property type="match status" value="1"/>
</dbReference>
<dbReference type="PROSITE" id="PS50928">
    <property type="entry name" value="ABC_TM1"/>
    <property type="match status" value="1"/>
</dbReference>
<comment type="caution">
    <text evidence="9">The sequence shown here is derived from an EMBL/GenBank/DDBJ whole genome shotgun (WGS) entry which is preliminary data.</text>
</comment>
<dbReference type="PANTHER" id="PTHR43163:SF6">
    <property type="entry name" value="DIPEPTIDE TRANSPORT SYSTEM PERMEASE PROTEIN DPPB-RELATED"/>
    <property type="match status" value="1"/>
</dbReference>
<dbReference type="EMBL" id="LRQV01000047">
    <property type="protein sequence ID" value="KXK61195.1"/>
    <property type="molecule type" value="Genomic_DNA"/>
</dbReference>
<keyword evidence="3" id="KW-1003">Cell membrane</keyword>
<protein>
    <submittedName>
        <fullName evidence="9">Peptide ABC transporter permease</fullName>
    </submittedName>
</protein>
<evidence type="ECO:0000259" key="8">
    <source>
        <dbReference type="PROSITE" id="PS50928"/>
    </source>
</evidence>
<dbReference type="InterPro" id="IPR000515">
    <property type="entry name" value="MetI-like"/>
</dbReference>